<proteinExistence type="predicted"/>
<gene>
    <name evidence="1" type="ORF">TRIUR3_01085</name>
</gene>
<sequence length="66" mass="7277">MAPTAAEQHTRKAVGLAARDASGHLTPLAITRRYPCEHLQDIKPTQYLEINEVIKAPHSDGGVFFH</sequence>
<protein>
    <submittedName>
        <fullName evidence="1">Uncharacterized protein</fullName>
    </submittedName>
</protein>
<dbReference type="EMBL" id="KD281153">
    <property type="protein sequence ID" value="EMS45842.1"/>
    <property type="molecule type" value="Genomic_DNA"/>
</dbReference>
<accession>M7YFB7</accession>
<organism evidence="1">
    <name type="scientific">Triticum urartu</name>
    <name type="common">Red wild einkorn</name>
    <name type="synonym">Crithodium urartu</name>
    <dbReference type="NCBI Taxonomy" id="4572"/>
    <lineage>
        <taxon>Eukaryota</taxon>
        <taxon>Viridiplantae</taxon>
        <taxon>Streptophyta</taxon>
        <taxon>Embryophyta</taxon>
        <taxon>Tracheophyta</taxon>
        <taxon>Spermatophyta</taxon>
        <taxon>Magnoliopsida</taxon>
        <taxon>Liliopsida</taxon>
        <taxon>Poales</taxon>
        <taxon>Poaceae</taxon>
        <taxon>BOP clade</taxon>
        <taxon>Pooideae</taxon>
        <taxon>Triticodae</taxon>
        <taxon>Triticeae</taxon>
        <taxon>Triticinae</taxon>
        <taxon>Triticum</taxon>
    </lineage>
</organism>
<dbReference type="STRING" id="4572.M7YFB7"/>
<evidence type="ECO:0000313" key="1">
    <source>
        <dbReference type="EMBL" id="EMS45842.1"/>
    </source>
</evidence>
<dbReference type="AlphaFoldDB" id="M7YFB7"/>
<reference evidence="1" key="1">
    <citation type="journal article" date="2013" name="Nature">
        <title>Draft genome of the wheat A-genome progenitor Triticum urartu.</title>
        <authorList>
            <person name="Ling H.Q."/>
            <person name="Zhao S."/>
            <person name="Liu D."/>
            <person name="Wang J."/>
            <person name="Sun H."/>
            <person name="Zhang C."/>
            <person name="Fan H."/>
            <person name="Li D."/>
            <person name="Dong L."/>
            <person name="Tao Y."/>
            <person name="Gao C."/>
            <person name="Wu H."/>
            <person name="Li Y."/>
            <person name="Cui Y."/>
            <person name="Guo X."/>
            <person name="Zheng S."/>
            <person name="Wang B."/>
            <person name="Yu K."/>
            <person name="Liang Q."/>
            <person name="Yang W."/>
            <person name="Lou X."/>
            <person name="Chen J."/>
            <person name="Feng M."/>
            <person name="Jian J."/>
            <person name="Zhang X."/>
            <person name="Luo G."/>
            <person name="Jiang Y."/>
            <person name="Liu J."/>
            <person name="Wang Z."/>
            <person name="Sha Y."/>
            <person name="Zhang B."/>
            <person name="Wu H."/>
            <person name="Tang D."/>
            <person name="Shen Q."/>
            <person name="Xue P."/>
            <person name="Zou S."/>
            <person name="Wang X."/>
            <person name="Liu X."/>
            <person name="Wang F."/>
            <person name="Yang Y."/>
            <person name="An X."/>
            <person name="Dong Z."/>
            <person name="Zhang K."/>
            <person name="Zhang X."/>
            <person name="Luo M.C."/>
            <person name="Dvorak J."/>
            <person name="Tong Y."/>
            <person name="Wang J."/>
            <person name="Yang H."/>
            <person name="Li Z."/>
            <person name="Wang D."/>
            <person name="Zhang A."/>
            <person name="Wang J."/>
        </authorList>
    </citation>
    <scope>NUCLEOTIDE SEQUENCE</scope>
</reference>
<name>M7YFB7_TRIUA</name>